<keyword evidence="1" id="KW-0732">Signal</keyword>
<reference evidence="2 4" key="1">
    <citation type="submission" date="2019-04" db="EMBL/GenBank/DDBJ databases">
        <title>An improved genome assembly and genetic linkage map for asparagus bean, Vigna unguiculata ssp. sesquipedialis.</title>
        <authorList>
            <person name="Xia Q."/>
            <person name="Zhang R."/>
            <person name="Dong Y."/>
        </authorList>
    </citation>
    <scope>NUCLEOTIDE SEQUENCE [LARGE SCALE GENOMIC DNA]</scope>
    <source>
        <tissue evidence="2">Leaf</tissue>
    </source>
</reference>
<dbReference type="Proteomes" id="UP000501690">
    <property type="component" value="Linkage Group LG9"/>
</dbReference>
<evidence type="ECO:0000313" key="3">
    <source>
        <dbReference type="EMBL" id="QCE07672.1"/>
    </source>
</evidence>
<feature type="chain" id="PRO_5044606168" evidence="1">
    <location>
        <begin position="26"/>
        <end position="111"/>
    </location>
</feature>
<name>A0A4D6N465_VIGUN</name>
<dbReference type="Gramene" id="Vigun07g179800.1.v1.2">
    <property type="protein sequence ID" value="Vigun07g179800.1.v1.2.CDS.1"/>
    <property type="gene ID" value="Vigun07g179800.v1.2"/>
</dbReference>
<dbReference type="EMBL" id="CP039353">
    <property type="protein sequence ID" value="QCE07671.1"/>
    <property type="molecule type" value="Genomic_DNA"/>
</dbReference>
<accession>A0A4D6N465</accession>
<evidence type="ECO:0000313" key="2">
    <source>
        <dbReference type="EMBL" id="QCE07671.1"/>
    </source>
</evidence>
<dbReference type="AlphaFoldDB" id="A0A4D6N465"/>
<dbReference type="EMBL" id="CP039353">
    <property type="protein sequence ID" value="QCE07672.1"/>
    <property type="molecule type" value="Genomic_DNA"/>
</dbReference>
<dbReference type="PANTHER" id="PTHR33592">
    <property type="entry name" value="TRANSMEMBRANE PROTEIN"/>
    <property type="match status" value="1"/>
</dbReference>
<proteinExistence type="predicted"/>
<evidence type="ECO:0000256" key="1">
    <source>
        <dbReference type="SAM" id="SignalP"/>
    </source>
</evidence>
<evidence type="ECO:0000313" key="4">
    <source>
        <dbReference type="Proteomes" id="UP000501690"/>
    </source>
</evidence>
<dbReference type="OrthoDB" id="1380410at2759"/>
<protein>
    <submittedName>
        <fullName evidence="2">Uncharacterized protein</fullName>
    </submittedName>
</protein>
<dbReference type="PANTHER" id="PTHR33592:SF5">
    <property type="entry name" value="TRANSMEMBRANE PROTEIN"/>
    <property type="match status" value="1"/>
</dbReference>
<feature type="signal peptide" evidence="1">
    <location>
        <begin position="1"/>
        <end position="25"/>
    </location>
</feature>
<keyword evidence="4" id="KW-1185">Reference proteome</keyword>
<sequence>MKVVKFMFAVVVVAAVVEVVPSVGGRVLKMKEKEDIVKQYRKMKRESKFNVVSVYDKGPVPPSGPSTCTYIPGTGGSNCPPVKEINILPQNTHQTSYPRLVVPFAVATNQH</sequence>
<organism evidence="2 4">
    <name type="scientific">Vigna unguiculata</name>
    <name type="common">Cowpea</name>
    <dbReference type="NCBI Taxonomy" id="3917"/>
    <lineage>
        <taxon>Eukaryota</taxon>
        <taxon>Viridiplantae</taxon>
        <taxon>Streptophyta</taxon>
        <taxon>Embryophyta</taxon>
        <taxon>Tracheophyta</taxon>
        <taxon>Spermatophyta</taxon>
        <taxon>Magnoliopsida</taxon>
        <taxon>eudicotyledons</taxon>
        <taxon>Gunneridae</taxon>
        <taxon>Pentapetalae</taxon>
        <taxon>rosids</taxon>
        <taxon>fabids</taxon>
        <taxon>Fabales</taxon>
        <taxon>Fabaceae</taxon>
        <taxon>Papilionoideae</taxon>
        <taxon>50 kb inversion clade</taxon>
        <taxon>NPAAA clade</taxon>
        <taxon>indigoferoid/millettioid clade</taxon>
        <taxon>Phaseoleae</taxon>
        <taxon>Vigna</taxon>
    </lineage>
</organism>
<gene>
    <name evidence="2" type="ORF">DEO72_LG9g2691</name>
    <name evidence="3" type="ORF">DEO72_LG9g2692</name>
</gene>